<keyword evidence="3 5" id="KW-1133">Transmembrane helix</keyword>
<dbReference type="EMBL" id="QICL01000013">
    <property type="protein sequence ID" value="PXV63516.1"/>
    <property type="molecule type" value="Genomic_DNA"/>
</dbReference>
<dbReference type="AlphaFoldDB" id="A0A2V3PMM2"/>
<feature type="domain" description="Mechanosensitive ion channel MscS" evidence="6">
    <location>
        <begin position="94"/>
        <end position="157"/>
    </location>
</feature>
<dbReference type="InterPro" id="IPR010920">
    <property type="entry name" value="LSM_dom_sf"/>
</dbReference>
<dbReference type="Gene3D" id="2.30.30.60">
    <property type="match status" value="1"/>
</dbReference>
<dbReference type="SUPFAM" id="SSF50182">
    <property type="entry name" value="Sm-like ribonucleoproteins"/>
    <property type="match status" value="1"/>
</dbReference>
<dbReference type="OrthoDB" id="5705501at2"/>
<dbReference type="InterPro" id="IPR006685">
    <property type="entry name" value="MscS_channel_2nd"/>
</dbReference>
<evidence type="ECO:0000313" key="8">
    <source>
        <dbReference type="Proteomes" id="UP000247973"/>
    </source>
</evidence>
<evidence type="ECO:0000259" key="6">
    <source>
        <dbReference type="Pfam" id="PF00924"/>
    </source>
</evidence>
<comment type="caution">
    <text evidence="7">The sequence shown here is derived from an EMBL/GenBank/DDBJ whole genome shotgun (WGS) entry which is preliminary data.</text>
</comment>
<evidence type="ECO:0000313" key="7">
    <source>
        <dbReference type="EMBL" id="PXV63516.1"/>
    </source>
</evidence>
<dbReference type="GO" id="GO:0016020">
    <property type="term" value="C:membrane"/>
    <property type="evidence" value="ECO:0007669"/>
    <property type="project" value="UniProtKB-SubCell"/>
</dbReference>
<feature type="transmembrane region" description="Helical" evidence="5">
    <location>
        <begin position="6"/>
        <end position="25"/>
    </location>
</feature>
<evidence type="ECO:0000256" key="5">
    <source>
        <dbReference type="SAM" id="Phobius"/>
    </source>
</evidence>
<organism evidence="7 8">
    <name type="scientific">Dysgonomonas alginatilytica</name>
    <dbReference type="NCBI Taxonomy" id="1605892"/>
    <lineage>
        <taxon>Bacteria</taxon>
        <taxon>Pseudomonadati</taxon>
        <taxon>Bacteroidota</taxon>
        <taxon>Bacteroidia</taxon>
        <taxon>Bacteroidales</taxon>
        <taxon>Dysgonomonadaceae</taxon>
        <taxon>Dysgonomonas</taxon>
    </lineage>
</organism>
<dbReference type="InterPro" id="IPR023408">
    <property type="entry name" value="MscS_beta-dom_sf"/>
</dbReference>
<keyword evidence="2 5" id="KW-0812">Transmembrane</keyword>
<feature type="transmembrane region" description="Helical" evidence="5">
    <location>
        <begin position="46"/>
        <end position="68"/>
    </location>
</feature>
<evidence type="ECO:0000256" key="2">
    <source>
        <dbReference type="ARBA" id="ARBA00022692"/>
    </source>
</evidence>
<dbReference type="Pfam" id="PF00924">
    <property type="entry name" value="MS_channel_2nd"/>
    <property type="match status" value="1"/>
</dbReference>
<evidence type="ECO:0000256" key="1">
    <source>
        <dbReference type="ARBA" id="ARBA00004370"/>
    </source>
</evidence>
<keyword evidence="4 5" id="KW-0472">Membrane</keyword>
<comment type="subcellular location">
    <subcellularLocation>
        <location evidence="1">Membrane</location>
    </subcellularLocation>
</comment>
<name>A0A2V3PMM2_9BACT</name>
<dbReference type="RefSeq" id="WP_110310846.1">
    <property type="nucleotide sequence ID" value="NZ_QICL01000013.1"/>
</dbReference>
<gene>
    <name evidence="7" type="ORF">CLV62_1133</name>
</gene>
<dbReference type="PANTHER" id="PTHR30221:SF8">
    <property type="entry name" value="SMALL-CONDUCTANCE MECHANOSENSITIVE CHANNEL"/>
    <property type="match status" value="1"/>
</dbReference>
<dbReference type="InterPro" id="IPR045275">
    <property type="entry name" value="MscS_archaea/bacteria_type"/>
</dbReference>
<evidence type="ECO:0000256" key="3">
    <source>
        <dbReference type="ARBA" id="ARBA00022989"/>
    </source>
</evidence>
<proteinExistence type="predicted"/>
<keyword evidence="8" id="KW-1185">Reference proteome</keyword>
<protein>
    <submittedName>
        <fullName evidence="7">Mechanosensitive ion channel-like protein</fullName>
    </submittedName>
</protein>
<sequence>MERYIVQIIATVILVISIPIIKYVVRRLIIKYATFSRKIEARTKQVVRVFNIMINVMFGICFVIIWGVDPRNLLVALSSIFAVIGVAMFAQWSLLSNITAGIIIFFTSTFRVGDHIRILDKDMPVDAIVEDILSFHTLLKTLDGEIISYPNSLFFQKGISIIHISKWEDIEE</sequence>
<accession>A0A2V3PMM2</accession>
<feature type="transmembrane region" description="Helical" evidence="5">
    <location>
        <begin position="80"/>
        <end position="107"/>
    </location>
</feature>
<dbReference type="PANTHER" id="PTHR30221">
    <property type="entry name" value="SMALL-CONDUCTANCE MECHANOSENSITIVE CHANNEL"/>
    <property type="match status" value="1"/>
</dbReference>
<dbReference type="Proteomes" id="UP000247973">
    <property type="component" value="Unassembled WGS sequence"/>
</dbReference>
<reference evidence="7 8" key="1">
    <citation type="submission" date="2018-03" db="EMBL/GenBank/DDBJ databases">
        <title>Genomic Encyclopedia of Archaeal and Bacterial Type Strains, Phase II (KMG-II): from individual species to whole genera.</title>
        <authorList>
            <person name="Goeker M."/>
        </authorList>
    </citation>
    <scope>NUCLEOTIDE SEQUENCE [LARGE SCALE GENOMIC DNA]</scope>
    <source>
        <strain evidence="7 8">DSM 100214</strain>
    </source>
</reference>
<dbReference type="GO" id="GO:0008381">
    <property type="term" value="F:mechanosensitive monoatomic ion channel activity"/>
    <property type="evidence" value="ECO:0007669"/>
    <property type="project" value="InterPro"/>
</dbReference>
<evidence type="ECO:0000256" key="4">
    <source>
        <dbReference type="ARBA" id="ARBA00023136"/>
    </source>
</evidence>